<dbReference type="Pfam" id="PF02163">
    <property type="entry name" value="Peptidase_M50"/>
    <property type="match status" value="1"/>
</dbReference>
<evidence type="ECO:0000259" key="15">
    <source>
        <dbReference type="Pfam" id="PF02163"/>
    </source>
</evidence>
<keyword evidence="10 14" id="KW-1133">Transmembrane helix</keyword>
<feature type="transmembrane region" description="Helical" evidence="14">
    <location>
        <begin position="228"/>
        <end position="246"/>
    </location>
</feature>
<evidence type="ECO:0000256" key="13">
    <source>
        <dbReference type="ARBA" id="ARBA00023136"/>
    </source>
</evidence>
<keyword evidence="12" id="KW-0129">CBS domain</keyword>
<evidence type="ECO:0000256" key="1">
    <source>
        <dbReference type="ARBA" id="ARBA00004651"/>
    </source>
</evidence>
<keyword evidence="9 14" id="KW-0862">Zinc</keyword>
<dbReference type="GO" id="GO:0008233">
    <property type="term" value="F:peptidase activity"/>
    <property type="evidence" value="ECO:0007669"/>
    <property type="project" value="UniProtKB-KW"/>
</dbReference>
<organism evidence="16 17">
    <name type="scientific">Demequina muriae</name>
    <dbReference type="NCBI Taxonomy" id="3051664"/>
    <lineage>
        <taxon>Bacteria</taxon>
        <taxon>Bacillati</taxon>
        <taxon>Actinomycetota</taxon>
        <taxon>Actinomycetes</taxon>
        <taxon>Micrococcales</taxon>
        <taxon>Demequinaceae</taxon>
        <taxon>Demequina</taxon>
    </lineage>
</organism>
<keyword evidence="6 14" id="KW-0479">Metal-binding</keyword>
<evidence type="ECO:0000313" key="16">
    <source>
        <dbReference type="EMBL" id="MDN4479346.1"/>
    </source>
</evidence>
<keyword evidence="4 14" id="KW-0645">Protease</keyword>
<evidence type="ECO:0000256" key="3">
    <source>
        <dbReference type="ARBA" id="ARBA00022475"/>
    </source>
</evidence>
<evidence type="ECO:0000256" key="4">
    <source>
        <dbReference type="ARBA" id="ARBA00022670"/>
    </source>
</evidence>
<evidence type="ECO:0000256" key="2">
    <source>
        <dbReference type="ARBA" id="ARBA00007931"/>
    </source>
</evidence>
<feature type="transmembrane region" description="Helical" evidence="14">
    <location>
        <begin position="109"/>
        <end position="134"/>
    </location>
</feature>
<reference evidence="16" key="1">
    <citation type="submission" date="2023-06" db="EMBL/GenBank/DDBJ databases">
        <title>Egi l300058.</title>
        <authorList>
            <person name="Gao L."/>
            <person name="Fang B.-Z."/>
            <person name="Li W.-J."/>
        </authorList>
    </citation>
    <scope>NUCLEOTIDE SEQUENCE</scope>
    <source>
        <strain evidence="16">EGI L300058</strain>
    </source>
</reference>
<keyword evidence="17" id="KW-1185">Reference proteome</keyword>
<dbReference type="InterPro" id="IPR016483">
    <property type="entry name" value="UCP006404_Pept_M50_CBS"/>
</dbReference>
<feature type="domain" description="Peptidase M50" evidence="15">
    <location>
        <begin position="150"/>
        <end position="198"/>
    </location>
</feature>
<feature type="transmembrane region" description="Helical" evidence="14">
    <location>
        <begin position="51"/>
        <end position="71"/>
    </location>
</feature>
<dbReference type="InterPro" id="IPR008915">
    <property type="entry name" value="Peptidase_M50"/>
</dbReference>
<keyword evidence="11 14" id="KW-0482">Metalloprotease</keyword>
<dbReference type="Proteomes" id="UP001172708">
    <property type="component" value="Unassembled WGS sequence"/>
</dbReference>
<evidence type="ECO:0000256" key="14">
    <source>
        <dbReference type="PIRNR" id="PIRNR006404"/>
    </source>
</evidence>
<keyword evidence="7" id="KW-0677">Repeat</keyword>
<evidence type="ECO:0000256" key="6">
    <source>
        <dbReference type="ARBA" id="ARBA00022723"/>
    </source>
</evidence>
<feature type="transmembrane region" description="Helical" evidence="14">
    <location>
        <begin position="196"/>
        <end position="216"/>
    </location>
</feature>
<keyword evidence="5 14" id="KW-0812">Transmembrane</keyword>
<protein>
    <recommendedName>
        <fullName evidence="14">Zinc metalloprotease</fullName>
    </recommendedName>
</protein>
<dbReference type="RefSeq" id="WP_301140471.1">
    <property type="nucleotide sequence ID" value="NZ_JAUHQA010000001.1"/>
</dbReference>
<name>A0ABT8GDI2_9MICO</name>
<evidence type="ECO:0000256" key="9">
    <source>
        <dbReference type="ARBA" id="ARBA00022833"/>
    </source>
</evidence>
<feature type="transmembrane region" description="Helical" evidence="14">
    <location>
        <begin position="146"/>
        <end position="168"/>
    </location>
</feature>
<dbReference type="PIRSF" id="PIRSF006404">
    <property type="entry name" value="UCP006404_Pept_M50_CBS"/>
    <property type="match status" value="1"/>
</dbReference>
<keyword evidence="13 14" id="KW-0472">Membrane</keyword>
<evidence type="ECO:0000256" key="7">
    <source>
        <dbReference type="ARBA" id="ARBA00022737"/>
    </source>
</evidence>
<gene>
    <name evidence="16" type="ORF">QQX02_00210</name>
</gene>
<comment type="similarity">
    <text evidence="2 14">Belongs to the peptidase M50B family.</text>
</comment>
<dbReference type="PANTHER" id="PTHR39188">
    <property type="entry name" value="MEMBRANE-ASSOCIATED ZINC METALLOPROTEASE M50B"/>
    <property type="match status" value="1"/>
</dbReference>
<sequence length="380" mass="39577">MTDVPRPTRGLSLGRAFGGRIVVQPSTLVMLAILAFVFATNGGGALDRRSFTVGLVLAVLLFASVLVHEIAHAAAARAFKRQVHEVVLTLWGGHTTFDARGMTPTVSGVTALAGPLANVALAGIGALALASGALDFTFVEMLEGDLTAAGIVRYLVYVNLVLAAFNALPGIPMDGGRVLEAIVWGVTGDRYRGVRVAAWAGRVIAVGVVLVALALPLTQGRVPGLFDVMWAVLVFVILWPAASSALRAAQALGRRQGVFAGTVMVPAIAVRFDATVEDARTQAHQAGAQEVVVISADGAPAGHFPVTLTDAVPPEQRGAASLQSVTMPLPRGAAVPADLTGEGLQVALREWWGRTDVWTVAEAGRIVGVVRLEDVMKALQ</sequence>
<proteinExistence type="inferred from homology"/>
<evidence type="ECO:0000313" key="17">
    <source>
        <dbReference type="Proteomes" id="UP001172708"/>
    </source>
</evidence>
<dbReference type="GO" id="GO:0006508">
    <property type="term" value="P:proteolysis"/>
    <property type="evidence" value="ECO:0007669"/>
    <property type="project" value="UniProtKB-KW"/>
</dbReference>
<dbReference type="PANTHER" id="PTHR39188:SF3">
    <property type="entry name" value="STAGE IV SPORULATION PROTEIN FB"/>
    <property type="match status" value="1"/>
</dbReference>
<keyword evidence="8 14" id="KW-0378">Hydrolase</keyword>
<evidence type="ECO:0000256" key="5">
    <source>
        <dbReference type="ARBA" id="ARBA00022692"/>
    </source>
</evidence>
<accession>A0ABT8GDI2</accession>
<feature type="transmembrane region" description="Helical" evidence="14">
    <location>
        <begin position="21"/>
        <end position="39"/>
    </location>
</feature>
<evidence type="ECO:0000256" key="10">
    <source>
        <dbReference type="ARBA" id="ARBA00022989"/>
    </source>
</evidence>
<evidence type="ECO:0000256" key="8">
    <source>
        <dbReference type="ARBA" id="ARBA00022801"/>
    </source>
</evidence>
<keyword evidence="3 14" id="KW-1003">Cell membrane</keyword>
<dbReference type="EMBL" id="JAUHQA010000001">
    <property type="protein sequence ID" value="MDN4479346.1"/>
    <property type="molecule type" value="Genomic_DNA"/>
</dbReference>
<evidence type="ECO:0000256" key="12">
    <source>
        <dbReference type="ARBA" id="ARBA00023122"/>
    </source>
</evidence>
<comment type="subcellular location">
    <subcellularLocation>
        <location evidence="1 14">Cell membrane</location>
        <topology evidence="1 14">Multi-pass membrane protein</topology>
    </subcellularLocation>
</comment>
<comment type="caution">
    <text evidence="16">The sequence shown here is derived from an EMBL/GenBank/DDBJ whole genome shotgun (WGS) entry which is preliminary data.</text>
</comment>
<comment type="cofactor">
    <cofactor evidence="14">
        <name>Zn(2+)</name>
        <dbReference type="ChEBI" id="CHEBI:29105"/>
    </cofactor>
    <text evidence="14">Binds 1 zinc ion per subunit.</text>
</comment>
<evidence type="ECO:0000256" key="11">
    <source>
        <dbReference type="ARBA" id="ARBA00023049"/>
    </source>
</evidence>